<evidence type="ECO:0000313" key="4">
    <source>
        <dbReference type="Proteomes" id="UP000006056"/>
    </source>
</evidence>
<dbReference type="KEGG" id="trs:Terro_0883"/>
<dbReference type="Proteomes" id="UP000006056">
    <property type="component" value="Chromosome"/>
</dbReference>
<dbReference type="CDD" id="cd12797">
    <property type="entry name" value="M23_peptidase"/>
    <property type="match status" value="1"/>
</dbReference>
<dbReference type="STRING" id="926566.Terro_0883"/>
<dbReference type="InterPro" id="IPR050570">
    <property type="entry name" value="Cell_wall_metabolism_enzyme"/>
</dbReference>
<dbReference type="eggNOG" id="COG0739">
    <property type="taxonomic scope" value="Bacteria"/>
</dbReference>
<reference evidence="3 4" key="1">
    <citation type="submission" date="2012-06" db="EMBL/GenBank/DDBJ databases">
        <title>Complete genome of Terriglobus roseus DSM 18391.</title>
        <authorList>
            <consortium name="US DOE Joint Genome Institute (JGI-PGF)"/>
            <person name="Lucas S."/>
            <person name="Copeland A."/>
            <person name="Lapidus A."/>
            <person name="Glavina del Rio T."/>
            <person name="Dalin E."/>
            <person name="Tice H."/>
            <person name="Bruce D."/>
            <person name="Goodwin L."/>
            <person name="Pitluck S."/>
            <person name="Peters L."/>
            <person name="Mikhailova N."/>
            <person name="Munk A.C.C."/>
            <person name="Kyrpides N."/>
            <person name="Mavromatis K."/>
            <person name="Ivanova N."/>
            <person name="Brettin T."/>
            <person name="Detter J.C."/>
            <person name="Han C."/>
            <person name="Larimer F."/>
            <person name="Land M."/>
            <person name="Hauser L."/>
            <person name="Markowitz V."/>
            <person name="Cheng J.-F."/>
            <person name="Hugenholtz P."/>
            <person name="Woyke T."/>
            <person name="Wu D."/>
            <person name="Brambilla E."/>
            <person name="Klenk H.-P."/>
            <person name="Eisen J.A."/>
        </authorList>
    </citation>
    <scope>NUCLEOTIDE SEQUENCE [LARGE SCALE GENOMIC DNA]</scope>
    <source>
        <strain evidence="4">DSM 18391 / NRRL B-41598 / KBS 63</strain>
    </source>
</reference>
<dbReference type="GO" id="GO:0004222">
    <property type="term" value="F:metalloendopeptidase activity"/>
    <property type="evidence" value="ECO:0007669"/>
    <property type="project" value="TreeGrafter"/>
</dbReference>
<evidence type="ECO:0000313" key="3">
    <source>
        <dbReference type="EMBL" id="AFL87210.1"/>
    </source>
</evidence>
<dbReference type="EMBL" id="CP003379">
    <property type="protein sequence ID" value="AFL87210.1"/>
    <property type="molecule type" value="Genomic_DNA"/>
</dbReference>
<gene>
    <name evidence="3" type="ordered locus">Terro_0883</name>
</gene>
<dbReference type="PANTHER" id="PTHR21666:SF270">
    <property type="entry name" value="MUREIN HYDROLASE ACTIVATOR ENVC"/>
    <property type="match status" value="1"/>
</dbReference>
<name>I3ZD92_TERRK</name>
<dbReference type="InterPro" id="IPR016047">
    <property type="entry name" value="M23ase_b-sheet_dom"/>
</dbReference>
<dbReference type="Gene3D" id="2.70.70.10">
    <property type="entry name" value="Glucose Permease (Domain IIA)"/>
    <property type="match status" value="1"/>
</dbReference>
<dbReference type="SUPFAM" id="SSF51261">
    <property type="entry name" value="Duplicated hybrid motif"/>
    <property type="match status" value="1"/>
</dbReference>
<dbReference type="InterPro" id="IPR011055">
    <property type="entry name" value="Dup_hybrid_motif"/>
</dbReference>
<feature type="transmembrane region" description="Helical" evidence="1">
    <location>
        <begin position="90"/>
        <end position="112"/>
    </location>
</feature>
<keyword evidence="1" id="KW-0812">Transmembrane</keyword>
<keyword evidence="4" id="KW-1185">Reference proteome</keyword>
<keyword evidence="1" id="KW-1133">Transmembrane helix</keyword>
<proteinExistence type="predicted"/>
<evidence type="ECO:0000256" key="1">
    <source>
        <dbReference type="SAM" id="Phobius"/>
    </source>
</evidence>
<dbReference type="Pfam" id="PF01551">
    <property type="entry name" value="Peptidase_M23"/>
    <property type="match status" value="1"/>
</dbReference>
<organism evidence="3 4">
    <name type="scientific">Terriglobus roseus (strain DSM 18391 / NRRL B-41598 / KBS 63)</name>
    <dbReference type="NCBI Taxonomy" id="926566"/>
    <lineage>
        <taxon>Bacteria</taxon>
        <taxon>Pseudomonadati</taxon>
        <taxon>Acidobacteriota</taxon>
        <taxon>Terriglobia</taxon>
        <taxon>Terriglobales</taxon>
        <taxon>Acidobacteriaceae</taxon>
        <taxon>Terriglobus</taxon>
    </lineage>
</organism>
<sequence length="399" mass="41965">MEWWISPSTSEQSSTESVCAGGFTEQGQTGTLGWSHAGNSHIGIDIGESHLRRVGPLERNTSLKKKSFYVVLVSRDEDGSLRRVPVPLKFAWAFVSAAVIGLFTVAGLAGSYSRMLLKTERFNQLRSEHNALLGDYAKLEKREKEKEVQAASLGALASEVSALYGITAKGIVSGTQGGVALLGKSLHRSAGAQPVTGVITETTAETNFTNASYYKSLQNFYALRNTAMDGTATRMLTGNAFGGASLGGLALSAGLGLGGNLPTLWPVMGSVSSPFGGRGDPLSAGEGEFHKGVDISAAYGTPIHATADGVVEMAGIGNGYGKEVVIDHGGGVKTAYAHMSGFHVSTGDQVVRGQVIGYVGMTGRTTGTHVHYEVRLRNVAVNPHKYLRSTADEVQIATR</sequence>
<dbReference type="PANTHER" id="PTHR21666">
    <property type="entry name" value="PEPTIDASE-RELATED"/>
    <property type="match status" value="1"/>
</dbReference>
<protein>
    <submittedName>
        <fullName evidence="3">Metalloendopeptidase-like membrane protein</fullName>
    </submittedName>
</protein>
<dbReference type="HOGENOM" id="CLU_029425_2_4_0"/>
<evidence type="ECO:0000259" key="2">
    <source>
        <dbReference type="Pfam" id="PF01551"/>
    </source>
</evidence>
<accession>I3ZD92</accession>
<dbReference type="AlphaFoldDB" id="I3ZD92"/>
<keyword evidence="1" id="KW-0472">Membrane</keyword>
<dbReference type="MEROPS" id="M23.009"/>
<feature type="domain" description="M23ase beta-sheet core" evidence="2">
    <location>
        <begin position="289"/>
        <end position="383"/>
    </location>
</feature>